<dbReference type="InterPro" id="IPR050300">
    <property type="entry name" value="GDXG_lipolytic_enzyme"/>
</dbReference>
<accession>A0A1E3I6J1</accession>
<dbReference type="OrthoDB" id="433474at2759"/>
<dbReference type="SMART" id="SM00369">
    <property type="entry name" value="LRR_TYP"/>
    <property type="match status" value="5"/>
</dbReference>
<feature type="compositionally biased region" description="Polar residues" evidence="4">
    <location>
        <begin position="31"/>
        <end position="41"/>
    </location>
</feature>
<dbReference type="Pfam" id="PF13855">
    <property type="entry name" value="LRR_8"/>
    <property type="match status" value="1"/>
</dbReference>
<evidence type="ECO:0000256" key="1">
    <source>
        <dbReference type="ARBA" id="ARBA00022614"/>
    </source>
</evidence>
<evidence type="ECO:0000256" key="2">
    <source>
        <dbReference type="ARBA" id="ARBA00022737"/>
    </source>
</evidence>
<dbReference type="PROSITE" id="PS51450">
    <property type="entry name" value="LRR"/>
    <property type="match status" value="4"/>
</dbReference>
<name>A0A1E3I6J1_9TREE</name>
<keyword evidence="3" id="KW-0378">Hydrolase</keyword>
<feature type="domain" description="BD-FAE-like" evidence="5">
    <location>
        <begin position="443"/>
        <end position="602"/>
    </location>
</feature>
<dbReference type="Proteomes" id="UP000094065">
    <property type="component" value="Unassembled WGS sequence"/>
</dbReference>
<dbReference type="SUPFAM" id="SSF52047">
    <property type="entry name" value="RNI-like"/>
    <property type="match status" value="1"/>
</dbReference>
<gene>
    <name evidence="6" type="ORF">L202_00297</name>
</gene>
<keyword evidence="1" id="KW-0433">Leucine-rich repeat</keyword>
<dbReference type="AlphaFoldDB" id="A0A1E3I6J1"/>
<dbReference type="InterPro" id="IPR001611">
    <property type="entry name" value="Leu-rich_rpt"/>
</dbReference>
<feature type="region of interest" description="Disordered" evidence="4">
    <location>
        <begin position="23"/>
        <end position="62"/>
    </location>
</feature>
<keyword evidence="2" id="KW-0677">Repeat</keyword>
<dbReference type="InterPro" id="IPR049492">
    <property type="entry name" value="BD-FAE-like_dom"/>
</dbReference>
<protein>
    <recommendedName>
        <fullName evidence="5">BD-FAE-like domain-containing protein</fullName>
    </recommendedName>
</protein>
<dbReference type="PRINTS" id="PR00019">
    <property type="entry name" value="LEURICHRPT"/>
</dbReference>
<evidence type="ECO:0000259" key="5">
    <source>
        <dbReference type="Pfam" id="PF20434"/>
    </source>
</evidence>
<organism evidence="6 7">
    <name type="scientific">Cryptococcus amylolentus CBS 6039</name>
    <dbReference type="NCBI Taxonomy" id="1295533"/>
    <lineage>
        <taxon>Eukaryota</taxon>
        <taxon>Fungi</taxon>
        <taxon>Dikarya</taxon>
        <taxon>Basidiomycota</taxon>
        <taxon>Agaricomycotina</taxon>
        <taxon>Tremellomycetes</taxon>
        <taxon>Tremellales</taxon>
        <taxon>Cryptococcaceae</taxon>
        <taxon>Cryptococcus</taxon>
    </lineage>
</organism>
<reference evidence="6 7" key="1">
    <citation type="submission" date="2016-06" db="EMBL/GenBank/DDBJ databases">
        <title>Evolution of pathogenesis and genome organization in the Tremellales.</title>
        <authorList>
            <person name="Cuomo C."/>
            <person name="Litvintseva A."/>
            <person name="Heitman J."/>
            <person name="Chen Y."/>
            <person name="Sun S."/>
            <person name="Springer D."/>
            <person name="Dromer F."/>
            <person name="Young S."/>
            <person name="Zeng Q."/>
            <person name="Chapman S."/>
            <person name="Gujja S."/>
            <person name="Saif S."/>
            <person name="Birren B."/>
        </authorList>
    </citation>
    <scope>NUCLEOTIDE SEQUENCE [LARGE SCALE GENOMIC DNA]</scope>
    <source>
        <strain evidence="6 7">CBS 6039</strain>
    </source>
</reference>
<dbReference type="Gene3D" id="3.80.10.10">
    <property type="entry name" value="Ribonuclease Inhibitor"/>
    <property type="match status" value="2"/>
</dbReference>
<keyword evidence="7" id="KW-1185">Reference proteome</keyword>
<evidence type="ECO:0000256" key="4">
    <source>
        <dbReference type="SAM" id="MobiDB-lite"/>
    </source>
</evidence>
<dbReference type="PANTHER" id="PTHR48081">
    <property type="entry name" value="AB HYDROLASE SUPERFAMILY PROTEIN C4A8.06C"/>
    <property type="match status" value="1"/>
</dbReference>
<sequence length="764" mass="82816">MPTTGRDSPARPSIRETIAARRAELRKTPKSQRTGDLQTYGSPAGRRAGTPRGFVYLDGNGVDQIDDKSVEGQIRKAKKSGKLNIAGLELDRIPAKVFTELLGLDPKGLSNPPPPPSPKPTLLAPKARPASASPFATEDDFQNDALKDDVFGKPLEKEEVWTEPEEELTTFKAGHNQILTVDKEIGMFGGLKILDLSRNGLTAIPDSLSDLLRLTSLDLSHNKLTSIPRSTLLLPKLQWLDLSSNSIASLSFDSPIGPSEDGLGYGQGFFSTAISRAASAKTERPVLPDLHHLNLGNNKLSIEGLRALVHIKLRGMRSLNLERNAIKGVVNAEDLGVNAKAMPELSHLVLSGNANFRGIDGELASAVMVETAGCNLRQHAPAFSREATPAAEDTSFTAPESAISSPKKPTGPSLPVPEPDLTIVYKNTPAMTFDSEPLAIDFDIYLPTAPAGPSGHPLVVWFHGGGLLQGNKENLPPHFRRLPSHVYHGEDGKADESVVVISPNYRLAPQAPIIDILSDVTSLLDFIRTKLNDKLVKEGQSEHKVDVERICLSGGSAGGYLALMAGLEVPKEVSDEDAGGFRGGSKGIKCLAPFYPITDLTDKFWSTETIPVPWMNGTIITHAQAKPHIDTKAAHICTAVSGGPRSILYPYMLQHSLFPSLLFRTQRAIGNGYDSFRPTPLALSVTNRLELTAKSSRAQPHVPIYFIYGTLDDKVQPMDHTLEVLNKVEGELVVERIEGGDHMYDEDPAVECEALREWLGKTLL</sequence>
<comment type="caution">
    <text evidence="6">The sequence shown here is derived from an EMBL/GenBank/DDBJ whole genome shotgun (WGS) entry which is preliminary data.</text>
</comment>
<feature type="region of interest" description="Disordered" evidence="4">
    <location>
        <begin position="384"/>
        <end position="417"/>
    </location>
</feature>
<dbReference type="SUPFAM" id="SSF53474">
    <property type="entry name" value="alpha/beta-Hydrolases"/>
    <property type="match status" value="1"/>
</dbReference>
<dbReference type="STRING" id="1295533.A0A1E3I6J1"/>
<dbReference type="Pfam" id="PF13516">
    <property type="entry name" value="LRR_6"/>
    <property type="match status" value="1"/>
</dbReference>
<dbReference type="InterPro" id="IPR032675">
    <property type="entry name" value="LRR_dom_sf"/>
</dbReference>
<evidence type="ECO:0000256" key="3">
    <source>
        <dbReference type="ARBA" id="ARBA00022801"/>
    </source>
</evidence>
<dbReference type="Gene3D" id="3.40.50.1820">
    <property type="entry name" value="alpha/beta hydrolase"/>
    <property type="match status" value="1"/>
</dbReference>
<dbReference type="PANTHER" id="PTHR48081:SF3">
    <property type="entry name" value="ALPHA_BETA HYDROLASE FOLD-3 DOMAIN-CONTAINING PROTEIN"/>
    <property type="match status" value="1"/>
</dbReference>
<dbReference type="RefSeq" id="XP_018998126.1">
    <property type="nucleotide sequence ID" value="XM_019133421.1"/>
</dbReference>
<evidence type="ECO:0000313" key="6">
    <source>
        <dbReference type="EMBL" id="ODN84323.1"/>
    </source>
</evidence>
<dbReference type="Pfam" id="PF20434">
    <property type="entry name" value="BD-FAE"/>
    <property type="match status" value="1"/>
</dbReference>
<evidence type="ECO:0000313" key="7">
    <source>
        <dbReference type="Proteomes" id="UP000094065"/>
    </source>
</evidence>
<dbReference type="InterPro" id="IPR003591">
    <property type="entry name" value="Leu-rich_rpt_typical-subtyp"/>
</dbReference>
<dbReference type="EMBL" id="AWGJ01000001">
    <property type="protein sequence ID" value="ODN84323.1"/>
    <property type="molecule type" value="Genomic_DNA"/>
</dbReference>
<feature type="region of interest" description="Disordered" evidence="4">
    <location>
        <begin position="106"/>
        <end position="138"/>
    </location>
</feature>
<dbReference type="InterPro" id="IPR029058">
    <property type="entry name" value="AB_hydrolase_fold"/>
</dbReference>
<dbReference type="GeneID" id="30151606"/>
<proteinExistence type="predicted"/>
<feature type="compositionally biased region" description="Polar residues" evidence="4">
    <location>
        <begin position="394"/>
        <end position="404"/>
    </location>
</feature>
<dbReference type="GO" id="GO:0016787">
    <property type="term" value="F:hydrolase activity"/>
    <property type="evidence" value="ECO:0007669"/>
    <property type="project" value="UniProtKB-KW"/>
</dbReference>